<dbReference type="Proteomes" id="UP000619293">
    <property type="component" value="Unassembled WGS sequence"/>
</dbReference>
<protein>
    <recommendedName>
        <fullName evidence="3">Restriction endonuclease</fullName>
    </recommendedName>
</protein>
<dbReference type="AlphaFoldDB" id="A0A8J3NUS4"/>
<organism evidence="1 2">
    <name type="scientific">Catellatospora chokoriensis</name>
    <dbReference type="NCBI Taxonomy" id="310353"/>
    <lineage>
        <taxon>Bacteria</taxon>
        <taxon>Bacillati</taxon>
        <taxon>Actinomycetota</taxon>
        <taxon>Actinomycetes</taxon>
        <taxon>Micromonosporales</taxon>
        <taxon>Micromonosporaceae</taxon>
        <taxon>Catellatospora</taxon>
    </lineage>
</organism>
<proteinExistence type="predicted"/>
<reference evidence="1 2" key="1">
    <citation type="submission" date="2021-01" db="EMBL/GenBank/DDBJ databases">
        <title>Whole genome shotgun sequence of Catellatospora chokoriensis NBRC 107358.</title>
        <authorList>
            <person name="Komaki H."/>
            <person name="Tamura T."/>
        </authorList>
    </citation>
    <scope>NUCLEOTIDE SEQUENCE [LARGE SCALE GENOMIC DNA]</scope>
    <source>
        <strain evidence="1 2">NBRC 107358</strain>
    </source>
</reference>
<name>A0A8J3NUS4_9ACTN</name>
<evidence type="ECO:0000313" key="2">
    <source>
        <dbReference type="Proteomes" id="UP000619293"/>
    </source>
</evidence>
<evidence type="ECO:0000313" key="1">
    <source>
        <dbReference type="EMBL" id="GIF91535.1"/>
    </source>
</evidence>
<comment type="caution">
    <text evidence="1">The sequence shown here is derived from an EMBL/GenBank/DDBJ whole genome shotgun (WGS) entry which is preliminary data.</text>
</comment>
<evidence type="ECO:0008006" key="3">
    <source>
        <dbReference type="Google" id="ProtNLM"/>
    </source>
</evidence>
<sequence length="647" mass="71018">MDDSNSNPVPIVRAGSMVSPARTSQEVWDGLCTAYGLDPDGYDADIVSLVREELELPVGDISTLLVRHSVPVEQLLNVVLRSFLPLATMLSDLLCMFEQAEATCSDRENFVIAYDFGTGDDGLLPFSLDTFRTWVSAAVSAASIARIPRWTLDQLELLRNIVIRRNFDHERPLSAAAARWSREYDRGEWPRSLPAVVSTGHSELDRQLRAARSMVSAFVETCRRLSADRPSLQRLNDQSLQLPDQPQGEMPSVGAFVYYDGDRWPETIIQGIDRLTATHRADGRPDAPTLVDQLAEATRPREVVEVERLLTSIEEVLSLPAWKRRHELYAAWTLTLIVDAAGPKLTTMHPTPDGKLSFSFSGSHVATITTPQHGAVLVMAELRSSLASPVGTGRKSRIQPDYVLVTPPITAASSAVAVVECKQYRRASAGNFSAALRDYAAGHPGARVLLANYGPARDEILDRVPLPDRDRCVLLEHLRPDEPAQRLRLRAELRHILGLNAESAGADPSEPLADTGDAWATVQLTWDNEPADLDLRAHGYDNDHDTSPTWTVSFENRGSLEVQPFAQLDRDVTEGWGPETITMAKAAALDIVVKQYSNSGTLAGSGAQVRIITPTTDALLVYPPGGDRYARDWHVAHVRPDGSVVTG</sequence>
<gene>
    <name evidence="1" type="ORF">Cch02nite_49790</name>
</gene>
<accession>A0A8J3NUS4</accession>
<dbReference type="EMBL" id="BONG01000033">
    <property type="protein sequence ID" value="GIF91535.1"/>
    <property type="molecule type" value="Genomic_DNA"/>
</dbReference>
<keyword evidence="2" id="KW-1185">Reference proteome</keyword>